<dbReference type="NCBIfam" id="TIGR03930">
    <property type="entry name" value="WXG100_ESAT6"/>
    <property type="match status" value="1"/>
</dbReference>
<dbReference type="InterPro" id="IPR036689">
    <property type="entry name" value="ESAT-6-like_sf"/>
</dbReference>
<evidence type="ECO:0000313" key="3">
    <source>
        <dbReference type="Proteomes" id="UP000037773"/>
    </source>
</evidence>
<gene>
    <name evidence="2" type="ORF">ADK41_36230</name>
</gene>
<accession>A0A0M8QCZ2</accession>
<comment type="caution">
    <text evidence="2">The sequence shown here is derived from an EMBL/GenBank/DDBJ whole genome shotgun (WGS) entry which is preliminary data.</text>
</comment>
<dbReference type="InterPro" id="IPR010310">
    <property type="entry name" value="T7SS_ESAT-6-like"/>
</dbReference>
<evidence type="ECO:0000313" key="2">
    <source>
        <dbReference type="EMBL" id="KOT27506.1"/>
    </source>
</evidence>
<dbReference type="Gene3D" id="1.10.287.1060">
    <property type="entry name" value="ESAT-6-like"/>
    <property type="match status" value="1"/>
</dbReference>
<dbReference type="Proteomes" id="UP000037773">
    <property type="component" value="Unassembled WGS sequence"/>
</dbReference>
<dbReference type="OrthoDB" id="3387628at2"/>
<dbReference type="PATRIC" id="fig|36816.3.peg.7865"/>
<proteinExistence type="inferred from homology"/>
<sequence>MDFSDGYIYVDYNHAEGAADDMVSQSKAIMSILANLEMELAELRNSWIGDDRDVYSEVQAKWDNAVENIKNLLANHSGLLTEISNNYRYTEQNLSQRWGDIRIGSR</sequence>
<evidence type="ECO:0000256" key="1">
    <source>
        <dbReference type="RuleBase" id="RU362001"/>
    </source>
</evidence>
<organism evidence="2 3">
    <name type="scientific">Streptomyces caelestis</name>
    <dbReference type="NCBI Taxonomy" id="36816"/>
    <lineage>
        <taxon>Bacteria</taxon>
        <taxon>Bacillati</taxon>
        <taxon>Actinomycetota</taxon>
        <taxon>Actinomycetes</taxon>
        <taxon>Kitasatosporales</taxon>
        <taxon>Streptomycetaceae</taxon>
        <taxon>Streptomyces</taxon>
    </lineage>
</organism>
<name>A0A0M8QCZ2_9ACTN</name>
<comment type="similarity">
    <text evidence="1">Belongs to the WXG100 family.</text>
</comment>
<dbReference type="SUPFAM" id="SSF140453">
    <property type="entry name" value="EsxAB dimer-like"/>
    <property type="match status" value="1"/>
</dbReference>
<dbReference type="EMBL" id="LGCN01000265">
    <property type="protein sequence ID" value="KOT27506.1"/>
    <property type="molecule type" value="Genomic_DNA"/>
</dbReference>
<keyword evidence="3" id="KW-1185">Reference proteome</keyword>
<dbReference type="Pfam" id="PF06013">
    <property type="entry name" value="WXG100"/>
    <property type="match status" value="1"/>
</dbReference>
<reference evidence="2 3" key="1">
    <citation type="submission" date="2015-07" db="EMBL/GenBank/DDBJ databases">
        <authorList>
            <person name="Noorani M."/>
        </authorList>
    </citation>
    <scope>NUCLEOTIDE SEQUENCE [LARGE SCALE GENOMIC DNA]</scope>
    <source>
        <strain evidence="2 3">NRRL B-24567</strain>
    </source>
</reference>
<protein>
    <recommendedName>
        <fullName evidence="1">ESAT-6-like protein</fullName>
    </recommendedName>
</protein>
<dbReference type="RefSeq" id="WP_030828671.1">
    <property type="nucleotide sequence ID" value="NZ_JBFBKA010000004.1"/>
</dbReference>
<dbReference type="AlphaFoldDB" id="A0A0M8QCZ2"/>